<feature type="transmembrane region" description="Helical" evidence="12">
    <location>
        <begin position="320"/>
        <end position="339"/>
    </location>
</feature>
<dbReference type="PANTHER" id="PTHR21522">
    <property type="entry name" value="PROTON CHANNEL OTOP"/>
    <property type="match status" value="1"/>
</dbReference>
<dbReference type="PANTHER" id="PTHR21522:SF58">
    <property type="entry name" value="AGAP000074-PA"/>
    <property type="match status" value="1"/>
</dbReference>
<evidence type="ECO:0000256" key="12">
    <source>
        <dbReference type="SAM" id="Phobius"/>
    </source>
</evidence>
<sequence>MPTEGDPKTAVPAVSAPPAVPTVVVEPADDPTPVRVSLYPVLDLENEKPTHVPAVIPPSTPRSELDVPSLDDTFDPTHTPTISYRKRPISVISNSKPPPVMQRAVSYQPSMGGHSHRSHGSTSANEHLIPPPSTPEEKKKFTLRYLAVVTALSYTIFLVVFGLIAFVTDAVENNKRYPLAEVFGLYMVSVGIVYFAFLYTNIRLHVHRTHRALEELERRQQAYDEMMAKTSAQFNHGPLALNPNAPQKNTPHDWDMPRLKPVPHLYCFVSGRHGEFIYLKLGATWFCFGLLIHSVLLLSYQGILMNSTDGKWAACASNVTIALEVLFLSYCLFLVFFFWKYANVVINHYRGLARFGLMHAIGTALAFWVYTIVRETHVAIRIKQASKESNVVEIDKTSWEFCPGPEELNNILTTFSPYLYPFVIEFNILIVGLLYMIYANINRCPKKLSVKGHGGHGHSHGHGSQRSVHSGDDDSVCSDVQDNTIDHDIEVKGKMVVYGDCHASSRGLFVGLVLIVATVVVIILFHIASRDDDYRDTGILLDSIFELVVLAIMTFSVVLAYYQTAKLDINQHPISRMDDVLLFIAIPAFFSETLFSMIPAFENGSVLNGFIIFTQLLQILIQTPWIIDTLRRCSNSPDLRKKKPGKELVTFLTIANVSLWIYYTFSVKTGDFGDERYEFYGDVLWSILNHLSLPLIMFYRFHASVCLVDIWRHSYEPGEFAH</sequence>
<feature type="region of interest" description="Disordered" evidence="11">
    <location>
        <begin position="51"/>
        <end position="80"/>
    </location>
</feature>
<proteinExistence type="inferred from homology"/>
<organism evidence="13 14">
    <name type="scientific">Aedes albopictus</name>
    <name type="common">Asian tiger mosquito</name>
    <name type="synonym">Stegomyia albopicta</name>
    <dbReference type="NCBI Taxonomy" id="7160"/>
    <lineage>
        <taxon>Eukaryota</taxon>
        <taxon>Metazoa</taxon>
        <taxon>Ecdysozoa</taxon>
        <taxon>Arthropoda</taxon>
        <taxon>Hexapoda</taxon>
        <taxon>Insecta</taxon>
        <taxon>Pterygota</taxon>
        <taxon>Neoptera</taxon>
        <taxon>Endopterygota</taxon>
        <taxon>Diptera</taxon>
        <taxon>Nematocera</taxon>
        <taxon>Culicoidea</taxon>
        <taxon>Culicidae</taxon>
        <taxon>Culicinae</taxon>
        <taxon>Aedini</taxon>
        <taxon>Aedes</taxon>
        <taxon>Stegomyia</taxon>
    </lineage>
</organism>
<keyword evidence="14" id="KW-1185">Reference proteome</keyword>
<accession>A0ABM1Z048</accession>
<protein>
    <recommendedName>
        <fullName evidence="15">Otopetrin</fullName>
    </recommendedName>
</protein>
<keyword evidence="4" id="KW-1003">Cell membrane</keyword>
<feature type="transmembrane region" description="Helical" evidence="12">
    <location>
        <begin position="580"/>
        <end position="601"/>
    </location>
</feature>
<evidence type="ECO:0000256" key="9">
    <source>
        <dbReference type="ARBA" id="ARBA00023136"/>
    </source>
</evidence>
<keyword evidence="10" id="KW-0407">Ion channel</keyword>
<dbReference type="InterPro" id="IPR004878">
    <property type="entry name" value="Otopetrin"/>
</dbReference>
<evidence type="ECO:0000256" key="3">
    <source>
        <dbReference type="ARBA" id="ARBA00022448"/>
    </source>
</evidence>
<feature type="transmembrane region" description="Helical" evidence="12">
    <location>
        <begin position="648"/>
        <end position="663"/>
    </location>
</feature>
<evidence type="ECO:0000256" key="7">
    <source>
        <dbReference type="ARBA" id="ARBA00022989"/>
    </source>
</evidence>
<evidence type="ECO:0000256" key="2">
    <source>
        <dbReference type="ARBA" id="ARBA00006513"/>
    </source>
</evidence>
<keyword evidence="7 12" id="KW-1133">Transmembrane helix</keyword>
<feature type="transmembrane region" description="Helical" evidence="12">
    <location>
        <begin position="179"/>
        <end position="199"/>
    </location>
</feature>
<dbReference type="Pfam" id="PF03189">
    <property type="entry name" value="Otopetrin"/>
    <property type="match status" value="2"/>
</dbReference>
<feature type="transmembrane region" description="Helical" evidence="12">
    <location>
        <begin position="351"/>
        <end position="373"/>
    </location>
</feature>
<evidence type="ECO:0000256" key="6">
    <source>
        <dbReference type="ARBA" id="ARBA00022781"/>
    </source>
</evidence>
<keyword evidence="3" id="KW-0813">Transport</keyword>
<dbReference type="GeneID" id="109432382"/>
<evidence type="ECO:0008006" key="15">
    <source>
        <dbReference type="Google" id="ProtNLM"/>
    </source>
</evidence>
<evidence type="ECO:0000256" key="8">
    <source>
        <dbReference type="ARBA" id="ARBA00023065"/>
    </source>
</evidence>
<feature type="transmembrane region" description="Helical" evidence="12">
    <location>
        <begin position="607"/>
        <end position="627"/>
    </location>
</feature>
<reference evidence="13" key="2">
    <citation type="submission" date="2025-05" db="UniProtKB">
        <authorList>
            <consortium name="EnsemblMetazoa"/>
        </authorList>
    </citation>
    <scope>IDENTIFICATION</scope>
    <source>
        <strain evidence="13">Foshan</strain>
    </source>
</reference>
<evidence type="ECO:0000256" key="5">
    <source>
        <dbReference type="ARBA" id="ARBA00022692"/>
    </source>
</evidence>
<feature type="transmembrane region" description="Helical" evidence="12">
    <location>
        <begin position="508"/>
        <end position="527"/>
    </location>
</feature>
<evidence type="ECO:0000256" key="4">
    <source>
        <dbReference type="ARBA" id="ARBA00022475"/>
    </source>
</evidence>
<evidence type="ECO:0000256" key="10">
    <source>
        <dbReference type="ARBA" id="ARBA00023303"/>
    </source>
</evidence>
<feature type="transmembrane region" description="Helical" evidence="12">
    <location>
        <begin position="277"/>
        <end position="300"/>
    </location>
</feature>
<keyword evidence="5 12" id="KW-0812">Transmembrane</keyword>
<keyword evidence="9 12" id="KW-0472">Membrane</keyword>
<dbReference type="Proteomes" id="UP000069940">
    <property type="component" value="Unassembled WGS sequence"/>
</dbReference>
<evidence type="ECO:0000313" key="13">
    <source>
        <dbReference type="EnsemblMetazoa" id="AALFPA23_013734.P19899"/>
    </source>
</evidence>
<feature type="compositionally biased region" description="Basic residues" evidence="11">
    <location>
        <begin position="452"/>
        <end position="463"/>
    </location>
</feature>
<feature type="transmembrane region" description="Helical" evidence="12">
    <location>
        <begin position="683"/>
        <end position="702"/>
    </location>
</feature>
<keyword evidence="6" id="KW-0375">Hydrogen ion transport</keyword>
<feature type="region of interest" description="Disordered" evidence="11">
    <location>
        <begin position="452"/>
        <end position="476"/>
    </location>
</feature>
<comment type="subcellular location">
    <subcellularLocation>
        <location evidence="1">Cell membrane</location>
        <topology evidence="1">Multi-pass membrane protein</topology>
    </subcellularLocation>
</comment>
<feature type="transmembrane region" description="Helical" evidence="12">
    <location>
        <begin position="539"/>
        <end position="560"/>
    </location>
</feature>
<keyword evidence="8" id="KW-0406">Ion transport</keyword>
<feature type="region of interest" description="Disordered" evidence="11">
    <location>
        <begin position="107"/>
        <end position="136"/>
    </location>
</feature>
<name>A0ABM1Z048_AEDAL</name>
<feature type="transmembrane region" description="Helical" evidence="12">
    <location>
        <begin position="418"/>
        <end position="438"/>
    </location>
</feature>
<evidence type="ECO:0000256" key="11">
    <source>
        <dbReference type="SAM" id="MobiDB-lite"/>
    </source>
</evidence>
<evidence type="ECO:0000256" key="1">
    <source>
        <dbReference type="ARBA" id="ARBA00004651"/>
    </source>
</evidence>
<comment type="similarity">
    <text evidence="2">Belongs to the otopetrin family.</text>
</comment>
<reference evidence="14" key="1">
    <citation type="journal article" date="2015" name="Proc. Natl. Acad. Sci. U.S.A.">
        <title>Genome sequence of the Asian Tiger mosquito, Aedes albopictus, reveals insights into its biology, genetics, and evolution.</title>
        <authorList>
            <person name="Chen X.G."/>
            <person name="Jiang X."/>
            <person name="Gu J."/>
            <person name="Xu M."/>
            <person name="Wu Y."/>
            <person name="Deng Y."/>
            <person name="Zhang C."/>
            <person name="Bonizzoni M."/>
            <person name="Dermauw W."/>
            <person name="Vontas J."/>
            <person name="Armbruster P."/>
            <person name="Huang X."/>
            <person name="Yang Y."/>
            <person name="Zhang H."/>
            <person name="He W."/>
            <person name="Peng H."/>
            <person name="Liu Y."/>
            <person name="Wu K."/>
            <person name="Chen J."/>
            <person name="Lirakis M."/>
            <person name="Topalis P."/>
            <person name="Van Leeuwen T."/>
            <person name="Hall A.B."/>
            <person name="Jiang X."/>
            <person name="Thorpe C."/>
            <person name="Mueller R.L."/>
            <person name="Sun C."/>
            <person name="Waterhouse R.M."/>
            <person name="Yan G."/>
            <person name="Tu Z.J."/>
            <person name="Fang X."/>
            <person name="James A.A."/>
        </authorList>
    </citation>
    <scope>NUCLEOTIDE SEQUENCE [LARGE SCALE GENOMIC DNA]</scope>
    <source>
        <strain evidence="14">Foshan</strain>
    </source>
</reference>
<feature type="transmembrane region" description="Helical" evidence="12">
    <location>
        <begin position="145"/>
        <end position="167"/>
    </location>
</feature>
<evidence type="ECO:0000313" key="14">
    <source>
        <dbReference type="Proteomes" id="UP000069940"/>
    </source>
</evidence>
<dbReference type="RefSeq" id="XP_029708390.1">
    <property type="nucleotide sequence ID" value="XM_029852530.2"/>
</dbReference>
<dbReference type="EnsemblMetazoa" id="AALFPA23_013734.R19899">
    <property type="protein sequence ID" value="AALFPA23_013734.P19899"/>
    <property type="gene ID" value="AALFPA23_013734"/>
</dbReference>